<dbReference type="SUPFAM" id="SSF53254">
    <property type="entry name" value="Phosphoglycerate mutase-like"/>
    <property type="match status" value="1"/>
</dbReference>
<dbReference type="InterPro" id="IPR029033">
    <property type="entry name" value="His_PPase_superfam"/>
</dbReference>
<dbReference type="AlphaFoldDB" id="L0WG83"/>
<keyword evidence="2" id="KW-1185">Reference proteome</keyword>
<gene>
    <name evidence="1" type="ORF">A11A3_06345</name>
</gene>
<dbReference type="NCBIfam" id="TIGR00249">
    <property type="entry name" value="sixA"/>
    <property type="match status" value="1"/>
</dbReference>
<dbReference type="STRING" id="1177179.A11A3_06345"/>
<proteinExistence type="predicted"/>
<reference evidence="1 2" key="1">
    <citation type="journal article" date="2012" name="J. Bacteriol.">
        <title>Genome Sequence of the Alkane-Degrading Bacterium Alcanivorax hongdengensis Type Strain A-11-3.</title>
        <authorList>
            <person name="Lai Q."/>
            <person name="Shao Z."/>
        </authorList>
    </citation>
    <scope>NUCLEOTIDE SEQUENCE [LARGE SCALE GENOMIC DNA]</scope>
    <source>
        <strain evidence="1 2">A-11-3</strain>
    </source>
</reference>
<dbReference type="InterPro" id="IPR004449">
    <property type="entry name" value="SixA"/>
</dbReference>
<dbReference type="eggNOG" id="COG2062">
    <property type="taxonomic scope" value="Bacteria"/>
</dbReference>
<dbReference type="GO" id="GO:0101006">
    <property type="term" value="F:protein histidine phosphatase activity"/>
    <property type="evidence" value="ECO:0007669"/>
    <property type="project" value="InterPro"/>
</dbReference>
<accession>L0WG83</accession>
<dbReference type="CDD" id="cd07067">
    <property type="entry name" value="HP_PGM_like"/>
    <property type="match status" value="1"/>
</dbReference>
<protein>
    <submittedName>
        <fullName evidence="1">Phosphohistidine phosphatase</fullName>
    </submittedName>
</protein>
<dbReference type="Gene3D" id="3.40.50.1240">
    <property type="entry name" value="Phosphoglycerate mutase-like"/>
    <property type="match status" value="1"/>
</dbReference>
<dbReference type="Proteomes" id="UP000010164">
    <property type="component" value="Unassembled WGS sequence"/>
</dbReference>
<dbReference type="EMBL" id="AMRJ01000007">
    <property type="protein sequence ID" value="EKF74830.1"/>
    <property type="molecule type" value="Genomic_DNA"/>
</dbReference>
<organism evidence="1 2">
    <name type="scientific">Alcanivorax hongdengensis A-11-3</name>
    <dbReference type="NCBI Taxonomy" id="1177179"/>
    <lineage>
        <taxon>Bacteria</taxon>
        <taxon>Pseudomonadati</taxon>
        <taxon>Pseudomonadota</taxon>
        <taxon>Gammaproteobacteria</taxon>
        <taxon>Oceanospirillales</taxon>
        <taxon>Alcanivoracaceae</taxon>
        <taxon>Alcanivorax</taxon>
    </lineage>
</organism>
<sequence length="158" mass="16931">MKLYLCRHGQAVSQAATDALRPLTETGEAAVLAHWQALQAAGIPVNRIIASPYLRAQQTASCIQRVYRSLDIITCEALVPESAPPAVFDWLQGESLPNGTVLVSHMPLVALLTAQWTGSGQRCGFNVGTVACLDVEVCVADGARLLWMSSPGESLPFR</sequence>
<comment type="caution">
    <text evidence="1">The sequence shown here is derived from an EMBL/GenBank/DDBJ whole genome shotgun (WGS) entry which is preliminary data.</text>
</comment>
<evidence type="ECO:0000313" key="1">
    <source>
        <dbReference type="EMBL" id="EKF74830.1"/>
    </source>
</evidence>
<dbReference type="Pfam" id="PF00300">
    <property type="entry name" value="His_Phos_1"/>
    <property type="match status" value="1"/>
</dbReference>
<dbReference type="PATRIC" id="fig|1177179.3.peg.1277"/>
<dbReference type="SMART" id="SM00855">
    <property type="entry name" value="PGAM"/>
    <property type="match status" value="1"/>
</dbReference>
<evidence type="ECO:0000313" key="2">
    <source>
        <dbReference type="Proteomes" id="UP000010164"/>
    </source>
</evidence>
<dbReference type="OrthoDB" id="280692at2"/>
<dbReference type="RefSeq" id="WP_008928452.1">
    <property type="nucleotide sequence ID" value="NZ_AMRJ01000007.1"/>
</dbReference>
<dbReference type="GO" id="GO:0005737">
    <property type="term" value="C:cytoplasm"/>
    <property type="evidence" value="ECO:0007669"/>
    <property type="project" value="InterPro"/>
</dbReference>
<dbReference type="InterPro" id="IPR013078">
    <property type="entry name" value="His_Pase_superF_clade-1"/>
</dbReference>
<name>L0WG83_9GAMM</name>